<sequence>MQAYRTTIRTLTALALALGVSACAATPENAVTRAATMDAPQAPASMAVNIKSVRVSVPEMLAVSEANSYYPAGDIVWRGDPAGDRHAQVAAIFQEAMTRGTQSMKSGVPAILDVQVQRFHAQTEKARYSVGGVHDMAFLVTLRDPASGAALSQPRRIKAALKGYGGSEAIAAEQRGETQKVRITEHLASVIQQELIAPGSYKPENLGLMAMFSSN</sequence>
<keyword evidence="1" id="KW-0732">Signal</keyword>
<organism evidence="2 3">
    <name type="scientific">Roseovarius aquimarinus</name>
    <dbReference type="NCBI Taxonomy" id="1229156"/>
    <lineage>
        <taxon>Bacteria</taxon>
        <taxon>Pseudomonadati</taxon>
        <taxon>Pseudomonadota</taxon>
        <taxon>Alphaproteobacteria</taxon>
        <taxon>Rhodobacterales</taxon>
        <taxon>Roseobacteraceae</taxon>
        <taxon>Roseovarius</taxon>
    </lineage>
</organism>
<reference evidence="2 3" key="1">
    <citation type="submission" date="2024-10" db="EMBL/GenBank/DDBJ databases">
        <authorList>
            <person name="Yang X.-N."/>
        </authorList>
    </citation>
    <scope>NUCLEOTIDE SEQUENCE [LARGE SCALE GENOMIC DNA]</scope>
    <source>
        <strain evidence="2 3">CAU 1059</strain>
    </source>
</reference>
<comment type="caution">
    <text evidence="2">The sequence shown here is derived from an EMBL/GenBank/DDBJ whole genome shotgun (WGS) entry which is preliminary data.</text>
</comment>
<proteinExistence type="predicted"/>
<accession>A0ABW7I3T8</accession>
<dbReference type="Pfam" id="PF20569">
    <property type="entry name" value="DUF6778"/>
    <property type="match status" value="1"/>
</dbReference>
<dbReference type="EMBL" id="JBIHMM010000001">
    <property type="protein sequence ID" value="MFH0252678.1"/>
    <property type="molecule type" value="Genomic_DNA"/>
</dbReference>
<dbReference type="RefSeq" id="WP_377169157.1">
    <property type="nucleotide sequence ID" value="NZ_JBHTJC010000001.1"/>
</dbReference>
<dbReference type="InterPro" id="IPR046705">
    <property type="entry name" value="DUF6778"/>
</dbReference>
<evidence type="ECO:0000313" key="2">
    <source>
        <dbReference type="EMBL" id="MFH0252678.1"/>
    </source>
</evidence>
<feature type="signal peptide" evidence="1">
    <location>
        <begin position="1"/>
        <end position="24"/>
    </location>
</feature>
<dbReference type="Proteomes" id="UP001607157">
    <property type="component" value="Unassembled WGS sequence"/>
</dbReference>
<protein>
    <submittedName>
        <fullName evidence="2">DUF6778 family protein</fullName>
    </submittedName>
</protein>
<evidence type="ECO:0000313" key="3">
    <source>
        <dbReference type="Proteomes" id="UP001607157"/>
    </source>
</evidence>
<feature type="chain" id="PRO_5047503451" evidence="1">
    <location>
        <begin position="25"/>
        <end position="215"/>
    </location>
</feature>
<evidence type="ECO:0000256" key="1">
    <source>
        <dbReference type="SAM" id="SignalP"/>
    </source>
</evidence>
<gene>
    <name evidence="2" type="ORF">ACGRVM_02135</name>
</gene>
<keyword evidence="3" id="KW-1185">Reference proteome</keyword>
<name>A0ABW7I3T8_9RHOB</name>
<dbReference type="PROSITE" id="PS51257">
    <property type="entry name" value="PROKAR_LIPOPROTEIN"/>
    <property type="match status" value="1"/>
</dbReference>